<sequence>MVGNWRQKKKRAGSWEQLPARGRNRLIKAP</sequence>
<protein>
    <submittedName>
        <fullName evidence="2">Uncharacterized protein</fullName>
    </submittedName>
</protein>
<evidence type="ECO:0000256" key="1">
    <source>
        <dbReference type="SAM" id="MobiDB-lite"/>
    </source>
</evidence>
<dbReference type="EMBL" id="QRDW01000010">
    <property type="protein sequence ID" value="RED46116.1"/>
    <property type="molecule type" value="Genomic_DNA"/>
</dbReference>
<reference evidence="2 3" key="1">
    <citation type="submission" date="2018-07" db="EMBL/GenBank/DDBJ databases">
        <title>Genomic Encyclopedia of Type Strains, Phase III (KMG-III): the genomes of soil and plant-associated and newly described type strains.</title>
        <authorList>
            <person name="Whitman W."/>
        </authorList>
    </citation>
    <scope>NUCLEOTIDE SEQUENCE [LARGE SCALE GENOMIC DNA]</scope>
    <source>
        <strain evidence="2 3">CECT 8488</strain>
    </source>
</reference>
<gene>
    <name evidence="2" type="ORF">DFP90_11025</name>
</gene>
<accession>A0A3D9HAV3</accession>
<proteinExistence type="predicted"/>
<dbReference type="AlphaFoldDB" id="A0A3D9HAV3"/>
<comment type="caution">
    <text evidence="2">The sequence shown here is derived from an EMBL/GenBank/DDBJ whole genome shotgun (WGS) entry which is preliminary data.</text>
</comment>
<organism evidence="2 3">
    <name type="scientific">Aestuariispira insulae</name>
    <dbReference type="NCBI Taxonomy" id="1461337"/>
    <lineage>
        <taxon>Bacteria</taxon>
        <taxon>Pseudomonadati</taxon>
        <taxon>Pseudomonadota</taxon>
        <taxon>Alphaproteobacteria</taxon>
        <taxon>Rhodospirillales</taxon>
        <taxon>Kiloniellaceae</taxon>
        <taxon>Aestuariispira</taxon>
    </lineage>
</organism>
<keyword evidence="3" id="KW-1185">Reference proteome</keyword>
<evidence type="ECO:0000313" key="2">
    <source>
        <dbReference type="EMBL" id="RED46116.1"/>
    </source>
</evidence>
<feature type="compositionally biased region" description="Basic residues" evidence="1">
    <location>
        <begin position="1"/>
        <end position="12"/>
    </location>
</feature>
<name>A0A3D9HAV3_9PROT</name>
<dbReference type="Proteomes" id="UP000256845">
    <property type="component" value="Unassembled WGS sequence"/>
</dbReference>
<evidence type="ECO:0000313" key="3">
    <source>
        <dbReference type="Proteomes" id="UP000256845"/>
    </source>
</evidence>
<feature type="region of interest" description="Disordered" evidence="1">
    <location>
        <begin position="1"/>
        <end position="30"/>
    </location>
</feature>